<dbReference type="EMBL" id="BBNU01000003">
    <property type="protein sequence ID" value="GAL78359.1"/>
    <property type="molecule type" value="Genomic_DNA"/>
</dbReference>
<evidence type="ECO:0008006" key="8">
    <source>
        <dbReference type="Google" id="ProtNLM"/>
    </source>
</evidence>
<comment type="caution">
    <text evidence="3">The sequence shown here is derived from an EMBL/GenBank/DDBJ whole genome shotgun (WGS) entry which is preliminary data.</text>
</comment>
<dbReference type="RefSeq" id="WP_042495986.1">
    <property type="nucleotide sequence ID" value="NZ_BBNQ01000001.1"/>
</dbReference>
<dbReference type="OrthoDB" id="1467310at2"/>
<gene>
    <name evidence="4" type="ORF">DFQ06_2023</name>
    <name evidence="3" type="ORF">JCM19274_823</name>
    <name evidence="2" type="ORF">JCM19300_3728</name>
</gene>
<dbReference type="EMBL" id="BBNQ01000001">
    <property type="protein sequence ID" value="GAL60790.1"/>
    <property type="molecule type" value="Genomic_DNA"/>
</dbReference>
<keyword evidence="1" id="KW-0732">Signal</keyword>
<evidence type="ECO:0000313" key="5">
    <source>
        <dbReference type="Proteomes" id="UP000029643"/>
    </source>
</evidence>
<organism evidence="3 5">
    <name type="scientific">Algibacter lectus</name>
    <dbReference type="NCBI Taxonomy" id="221126"/>
    <lineage>
        <taxon>Bacteria</taxon>
        <taxon>Pseudomonadati</taxon>
        <taxon>Bacteroidota</taxon>
        <taxon>Flavobacteriia</taxon>
        <taxon>Flavobacteriales</taxon>
        <taxon>Flavobacteriaceae</taxon>
        <taxon>Algibacter</taxon>
    </lineage>
</organism>
<dbReference type="EMBL" id="SORL01000008">
    <property type="protein sequence ID" value="TDY62201.1"/>
    <property type="molecule type" value="Genomic_DNA"/>
</dbReference>
<feature type="chain" id="PRO_5010408537" description="Nicotinic acid mononucleotide adenyltransferase" evidence="1">
    <location>
        <begin position="19"/>
        <end position="104"/>
    </location>
</feature>
<reference evidence="5 6" key="1">
    <citation type="journal article" date="2014" name="Genome Announc.">
        <title>Draft Genome Sequences of Marine Flavobacterium Algibacter lectus Strains SS8 and NR4.</title>
        <authorList>
            <person name="Takatani N."/>
            <person name="Nakanishi M."/>
            <person name="Meirelles P."/>
            <person name="Mino S."/>
            <person name="Suda W."/>
            <person name="Oshima K."/>
            <person name="Hattori M."/>
            <person name="Ohkuma M."/>
            <person name="Hosokawa M."/>
            <person name="Miyashita K."/>
            <person name="Thompson F.L."/>
            <person name="Niwa A."/>
            <person name="Sawabe T."/>
            <person name="Sawabe T."/>
        </authorList>
    </citation>
    <scope>NUCLEOTIDE SEQUENCE [LARGE SCALE GENOMIC DNA]</scope>
    <source>
        <strain evidence="3">JCM 19274</strain>
        <strain evidence="2 6">JCM 19300</strain>
        <strain evidence="5">JCM19274</strain>
    </source>
</reference>
<protein>
    <recommendedName>
        <fullName evidence="8">Nicotinic acid mononucleotide adenyltransferase</fullName>
    </recommendedName>
</protein>
<sequence length="104" mass="11651">MKNILIIAIALFTSITFAQKEKSLTLNKETNQIDAIYYHDNGEVSQTGAFTADGKLDGKWVSFDEAGEKTTVAYYKEGKKVGKWIHFIDGKKKVVNYENNVASL</sequence>
<dbReference type="Proteomes" id="UP000029643">
    <property type="component" value="Unassembled WGS sequence"/>
</dbReference>
<name>A0A090WSK3_9FLAO</name>
<reference evidence="4 7" key="2">
    <citation type="submission" date="2019-03" db="EMBL/GenBank/DDBJ databases">
        <title>Genomic Encyclopedia of Type Strains, Phase III (KMG-III): the genomes of soil and plant-associated and newly described type strains.</title>
        <authorList>
            <person name="Whitman W."/>
        </authorList>
    </citation>
    <scope>NUCLEOTIDE SEQUENCE [LARGE SCALE GENOMIC DNA]</scope>
    <source>
        <strain evidence="4 7">CECT 8301</strain>
    </source>
</reference>
<evidence type="ECO:0000313" key="7">
    <source>
        <dbReference type="Proteomes" id="UP000294824"/>
    </source>
</evidence>
<dbReference type="AlphaFoldDB" id="A0A090WSK3"/>
<dbReference type="SUPFAM" id="SSF82185">
    <property type="entry name" value="Histone H3 K4-specific methyltransferase SET7/9 N-terminal domain"/>
    <property type="match status" value="1"/>
</dbReference>
<dbReference type="STRING" id="221126.SAMN04489722_103307"/>
<keyword evidence="7" id="KW-1185">Reference proteome</keyword>
<dbReference type="Proteomes" id="UP000294824">
    <property type="component" value="Unassembled WGS sequence"/>
</dbReference>
<evidence type="ECO:0000313" key="6">
    <source>
        <dbReference type="Proteomes" id="UP000029644"/>
    </source>
</evidence>
<evidence type="ECO:0000256" key="1">
    <source>
        <dbReference type="SAM" id="SignalP"/>
    </source>
</evidence>
<evidence type="ECO:0000313" key="3">
    <source>
        <dbReference type="EMBL" id="GAL78359.1"/>
    </source>
</evidence>
<dbReference type="Proteomes" id="UP000029644">
    <property type="component" value="Unassembled WGS sequence"/>
</dbReference>
<evidence type="ECO:0000313" key="4">
    <source>
        <dbReference type="EMBL" id="TDY62201.1"/>
    </source>
</evidence>
<evidence type="ECO:0000313" key="2">
    <source>
        <dbReference type="EMBL" id="GAL60790.1"/>
    </source>
</evidence>
<proteinExistence type="predicted"/>
<feature type="signal peptide" evidence="1">
    <location>
        <begin position="1"/>
        <end position="18"/>
    </location>
</feature>
<dbReference type="Gene3D" id="2.20.110.10">
    <property type="entry name" value="Histone H3 K4-specific methyltransferase SET7/9 N-terminal domain"/>
    <property type="match status" value="1"/>
</dbReference>
<accession>A0A4V3HGQ2</accession>
<accession>A0A090WSK3</accession>